<gene>
    <name evidence="1" type="ORF">KME28_16150</name>
</gene>
<evidence type="ECO:0000313" key="1">
    <source>
        <dbReference type="EMBL" id="MBW4433208.1"/>
    </source>
</evidence>
<evidence type="ECO:0000313" key="2">
    <source>
        <dbReference type="Proteomes" id="UP000813215"/>
    </source>
</evidence>
<sequence length="241" mass="28692">MTASRYLPQLLEKDTQKFQQYFIEQRFPPHYSKSITQQNLGEQFHLLMQQLMMGLPVEPLLLTYPDMAHWVKQLHPIINIPAQKKLCNINKQMLIAEWRLVAHYDLLIEWEQKTIVVDWTTERHIPQPEKLEDSWKTQLRLFLLTETQEIPPQYISIIYCFVNEDEFPTIYQFNYNQERHDVFIDRLAVTLSKLPTTTNSTNESELSPENSMNEHYTNLQKFFKGEISAAEYLETVPEVEI</sequence>
<accession>A0A9E3H9I5</accession>
<comment type="caution">
    <text evidence="1">The sequence shown here is derived from an EMBL/GenBank/DDBJ whole genome shotgun (WGS) entry which is preliminary data.</text>
</comment>
<reference evidence="1" key="2">
    <citation type="journal article" date="2022" name="Microbiol. Resour. Announc.">
        <title>Metagenome Sequencing to Explore Phylogenomics of Terrestrial Cyanobacteria.</title>
        <authorList>
            <person name="Ward R.D."/>
            <person name="Stajich J.E."/>
            <person name="Johansen J.R."/>
            <person name="Huntemann M."/>
            <person name="Clum A."/>
            <person name="Foster B."/>
            <person name="Foster B."/>
            <person name="Roux S."/>
            <person name="Palaniappan K."/>
            <person name="Varghese N."/>
            <person name="Mukherjee S."/>
            <person name="Reddy T.B.K."/>
            <person name="Daum C."/>
            <person name="Copeland A."/>
            <person name="Chen I.A."/>
            <person name="Ivanova N.N."/>
            <person name="Kyrpides N.C."/>
            <person name="Shapiro N."/>
            <person name="Eloe-Fadrosh E.A."/>
            <person name="Pietrasiak N."/>
        </authorList>
    </citation>
    <scope>NUCLEOTIDE SEQUENCE</scope>
    <source>
        <strain evidence="1">HA4357-MV3</strain>
    </source>
</reference>
<organism evidence="1 2">
    <name type="scientific">Pelatocladus maniniholoensis HA4357-MV3</name>
    <dbReference type="NCBI Taxonomy" id="1117104"/>
    <lineage>
        <taxon>Bacteria</taxon>
        <taxon>Bacillati</taxon>
        <taxon>Cyanobacteriota</taxon>
        <taxon>Cyanophyceae</taxon>
        <taxon>Nostocales</taxon>
        <taxon>Nostocaceae</taxon>
        <taxon>Pelatocladus</taxon>
    </lineage>
</organism>
<name>A0A9E3H9I5_9NOST</name>
<proteinExistence type="predicted"/>
<dbReference type="AlphaFoldDB" id="A0A9E3H9I5"/>
<dbReference type="EMBL" id="JAHHHW010000099">
    <property type="protein sequence ID" value="MBW4433208.1"/>
    <property type="molecule type" value="Genomic_DNA"/>
</dbReference>
<protein>
    <submittedName>
        <fullName evidence="1">PD-(D/E)XK nuclease family protein</fullName>
    </submittedName>
</protein>
<reference evidence="1" key="1">
    <citation type="submission" date="2021-05" db="EMBL/GenBank/DDBJ databases">
        <authorList>
            <person name="Pietrasiak N."/>
            <person name="Ward R."/>
            <person name="Stajich J.E."/>
            <person name="Kurbessoian T."/>
        </authorList>
    </citation>
    <scope>NUCLEOTIDE SEQUENCE</scope>
    <source>
        <strain evidence="1">HA4357-MV3</strain>
    </source>
</reference>
<dbReference type="Proteomes" id="UP000813215">
    <property type="component" value="Unassembled WGS sequence"/>
</dbReference>